<dbReference type="EMBL" id="AP013068">
    <property type="protein sequence ID" value="BAN50426.1"/>
    <property type="molecule type" value="Genomic_DNA"/>
</dbReference>
<evidence type="ECO:0000313" key="2">
    <source>
        <dbReference type="Proteomes" id="UP000015503"/>
    </source>
</evidence>
<dbReference type="PATRIC" id="fig|1245471.3.peg.4753"/>
<dbReference type="Pfam" id="PF06293">
    <property type="entry name" value="Kdo"/>
    <property type="match status" value="1"/>
</dbReference>
<dbReference type="KEGG" id="pre:PCA10_46940"/>
<dbReference type="OrthoDB" id="5405319at2"/>
<name>S6AZS5_METRE</name>
<reference evidence="1 2" key="1">
    <citation type="journal article" date="2013" name="Genome Announc.">
        <title>Complete Genome Sequence of the Carbazole Degrader Pseudomonas resinovorans Strain CA10 (NBRC 106553).</title>
        <authorList>
            <person name="Shintani M."/>
            <person name="Hosoyama A."/>
            <person name="Ohji S."/>
            <person name="Tsuchikane K."/>
            <person name="Takarada H."/>
            <person name="Yamazoe A."/>
            <person name="Fujita N."/>
            <person name="Nojiri H."/>
        </authorList>
    </citation>
    <scope>NUCLEOTIDE SEQUENCE [LARGE SCALE GENOMIC DNA]</scope>
    <source>
        <strain evidence="1 2">NBRC 106553</strain>
    </source>
</reference>
<sequence length="233" mass="26570">MAVDWLGSVEPRADEEFRRFWSLRGDWVEAPNRRRGGVSGVQRVQLMDGRQLYLKRQVGHLYRSLRHPFGRPTALRERDALLAIEGLGVRVPHLVYGGASHRPGNGWQALLVTEALEGFIEFGSWYASQPDERARHLVLQQLAVTLCRLHQGGWQHGCLYAKHVFVRPKGEGGLPEIALLDLEKARHRLSSKRAARRDLWQFRRHSSLSEADWKCLIYGYEAAFGSAIKGLRS</sequence>
<dbReference type="InterPro" id="IPR011009">
    <property type="entry name" value="Kinase-like_dom_sf"/>
</dbReference>
<keyword evidence="2" id="KW-1185">Reference proteome</keyword>
<dbReference type="HOGENOM" id="CLU_094468_0_0_6"/>
<dbReference type="AlphaFoldDB" id="S6AZS5"/>
<dbReference type="RefSeq" id="WP_016494555.1">
    <property type="nucleotide sequence ID" value="NC_021499.1"/>
</dbReference>
<dbReference type="Proteomes" id="UP000015503">
    <property type="component" value="Chromosome"/>
</dbReference>
<dbReference type="PIRSF" id="PIRSF026326">
    <property type="entry name" value="InaA"/>
    <property type="match status" value="1"/>
</dbReference>
<accession>S6AZS5</accession>
<dbReference type="InterPro" id="IPR027023">
    <property type="entry name" value="Put_LipoPS_kinase_InaA"/>
</dbReference>
<proteinExistence type="predicted"/>
<evidence type="ECO:0000313" key="1">
    <source>
        <dbReference type="EMBL" id="BAN50426.1"/>
    </source>
</evidence>
<dbReference type="STRING" id="1245471.PCA10_46940"/>
<dbReference type="eggNOG" id="COG3642">
    <property type="taxonomic scope" value="Bacteria"/>
</dbReference>
<gene>
    <name evidence="1" type="ORF">PCA10_46940</name>
</gene>
<organism evidence="1 2">
    <name type="scientific">Metapseudomonas resinovorans NBRC 106553</name>
    <dbReference type="NCBI Taxonomy" id="1245471"/>
    <lineage>
        <taxon>Bacteria</taxon>
        <taxon>Pseudomonadati</taxon>
        <taxon>Pseudomonadota</taxon>
        <taxon>Gammaproteobacteria</taxon>
        <taxon>Pseudomonadales</taxon>
        <taxon>Pseudomonadaceae</taxon>
        <taxon>Metapseudomonas</taxon>
    </lineage>
</organism>
<protein>
    <submittedName>
        <fullName evidence="1">InaA protein homolog</fullName>
    </submittedName>
</protein>
<dbReference type="SUPFAM" id="SSF56112">
    <property type="entry name" value="Protein kinase-like (PK-like)"/>
    <property type="match status" value="1"/>
</dbReference>